<dbReference type="InterPro" id="IPR017911">
    <property type="entry name" value="MacB-like_ATP-bd"/>
</dbReference>
<evidence type="ECO:0000256" key="1">
    <source>
        <dbReference type="ARBA" id="ARBA00022448"/>
    </source>
</evidence>
<organism evidence="5 6">
    <name type="scientific">Devosia marina</name>
    <dbReference type="NCBI Taxonomy" id="2683198"/>
    <lineage>
        <taxon>Bacteria</taxon>
        <taxon>Pseudomonadati</taxon>
        <taxon>Pseudomonadota</taxon>
        <taxon>Alphaproteobacteria</taxon>
        <taxon>Hyphomicrobiales</taxon>
        <taxon>Devosiaceae</taxon>
        <taxon>Devosia</taxon>
    </lineage>
</organism>
<evidence type="ECO:0000256" key="2">
    <source>
        <dbReference type="ARBA" id="ARBA00022741"/>
    </source>
</evidence>
<dbReference type="SUPFAM" id="SSF52540">
    <property type="entry name" value="P-loop containing nucleoside triphosphate hydrolases"/>
    <property type="match status" value="1"/>
</dbReference>
<dbReference type="GO" id="GO:0005524">
    <property type="term" value="F:ATP binding"/>
    <property type="evidence" value="ECO:0007669"/>
    <property type="project" value="UniProtKB-KW"/>
</dbReference>
<dbReference type="PANTHER" id="PTHR24220:SF611">
    <property type="entry name" value="ATP-BINDING COMPONENT OF ABC TRANSPORTER-RELATED"/>
    <property type="match status" value="1"/>
</dbReference>
<dbReference type="PROSITE" id="PS50893">
    <property type="entry name" value="ABC_TRANSPORTER_2"/>
    <property type="match status" value="1"/>
</dbReference>
<dbReference type="EMBL" id="WQRF01000003">
    <property type="protein sequence ID" value="MVS99935.1"/>
    <property type="molecule type" value="Genomic_DNA"/>
</dbReference>
<proteinExistence type="predicted"/>
<sequence length="232" mass="25018">MSSSAPALSLSNVVFSWDRHAHPIQIPNLVLDRGEKVLVLGPSGSGKSTMLGLVYGTLVPHSGRVTVAGQDMTALSARRRDGVRAEHVGVIFQQFNLIPHASALDNVLLALRFAPQRRKRTPDAEDAARNMLADLGLPETDACRSAGQLSVGQQQRVAAARALIGSPELLVADEPTSSLDRANQNRFMDLVLSQAQQQGSSILLVSHDERLAKHFDRVIEMGSGQSEDHMSC</sequence>
<gene>
    <name evidence="5" type="ORF">GO014_12970</name>
</gene>
<feature type="domain" description="ABC transporter" evidence="4">
    <location>
        <begin position="8"/>
        <end position="230"/>
    </location>
</feature>
<dbReference type="InterPro" id="IPR003593">
    <property type="entry name" value="AAA+_ATPase"/>
</dbReference>
<dbReference type="GO" id="GO:0016887">
    <property type="term" value="F:ATP hydrolysis activity"/>
    <property type="evidence" value="ECO:0007669"/>
    <property type="project" value="InterPro"/>
</dbReference>
<dbReference type="RefSeq" id="WP_157290763.1">
    <property type="nucleotide sequence ID" value="NZ_WQRF01000003.1"/>
</dbReference>
<dbReference type="InterPro" id="IPR027417">
    <property type="entry name" value="P-loop_NTPase"/>
</dbReference>
<evidence type="ECO:0000313" key="6">
    <source>
        <dbReference type="Proteomes" id="UP000438106"/>
    </source>
</evidence>
<dbReference type="Gene3D" id="3.40.50.300">
    <property type="entry name" value="P-loop containing nucleotide triphosphate hydrolases"/>
    <property type="match status" value="1"/>
</dbReference>
<reference evidence="5 6" key="1">
    <citation type="submission" date="2019-12" db="EMBL/GenBank/DDBJ databases">
        <title>Devosia maris sp. nov., isolated from the deep seawater.</title>
        <authorList>
            <person name="Liu Y."/>
        </authorList>
    </citation>
    <scope>NUCLEOTIDE SEQUENCE [LARGE SCALE GENOMIC DNA]</scope>
    <source>
        <strain evidence="5 6">L53-10-65</strain>
    </source>
</reference>
<dbReference type="AlphaFoldDB" id="A0A7X3K4E6"/>
<keyword evidence="3 5" id="KW-0067">ATP-binding</keyword>
<dbReference type="InterPro" id="IPR003439">
    <property type="entry name" value="ABC_transporter-like_ATP-bd"/>
</dbReference>
<dbReference type="GO" id="GO:0005886">
    <property type="term" value="C:plasma membrane"/>
    <property type="evidence" value="ECO:0007669"/>
    <property type="project" value="TreeGrafter"/>
</dbReference>
<evidence type="ECO:0000259" key="4">
    <source>
        <dbReference type="PROSITE" id="PS50893"/>
    </source>
</evidence>
<dbReference type="Proteomes" id="UP000438106">
    <property type="component" value="Unassembled WGS sequence"/>
</dbReference>
<evidence type="ECO:0000313" key="5">
    <source>
        <dbReference type="EMBL" id="MVS99935.1"/>
    </source>
</evidence>
<dbReference type="GO" id="GO:0022857">
    <property type="term" value="F:transmembrane transporter activity"/>
    <property type="evidence" value="ECO:0007669"/>
    <property type="project" value="TreeGrafter"/>
</dbReference>
<dbReference type="SMART" id="SM00382">
    <property type="entry name" value="AAA"/>
    <property type="match status" value="1"/>
</dbReference>
<dbReference type="CDD" id="cd03255">
    <property type="entry name" value="ABC_MJ0796_LolCDE_FtsE"/>
    <property type="match status" value="1"/>
</dbReference>
<comment type="caution">
    <text evidence="5">The sequence shown here is derived from an EMBL/GenBank/DDBJ whole genome shotgun (WGS) entry which is preliminary data.</text>
</comment>
<keyword evidence="2" id="KW-0547">Nucleotide-binding</keyword>
<keyword evidence="1" id="KW-0813">Transport</keyword>
<protein>
    <submittedName>
        <fullName evidence="5">ATP-binding cassette domain-containing protein</fullName>
    </submittedName>
</protein>
<dbReference type="Pfam" id="PF00005">
    <property type="entry name" value="ABC_tran"/>
    <property type="match status" value="1"/>
</dbReference>
<evidence type="ECO:0000256" key="3">
    <source>
        <dbReference type="ARBA" id="ARBA00022840"/>
    </source>
</evidence>
<accession>A0A7X3K4E6</accession>
<dbReference type="PANTHER" id="PTHR24220">
    <property type="entry name" value="IMPORT ATP-BINDING PROTEIN"/>
    <property type="match status" value="1"/>
</dbReference>
<name>A0A7X3K4E6_9HYPH</name>
<keyword evidence="6" id="KW-1185">Reference proteome</keyword>
<dbReference type="InterPro" id="IPR015854">
    <property type="entry name" value="ABC_transpr_LolD-like"/>
</dbReference>